<organism evidence="5 6">
    <name type="scientific">Cryomyces antarcticus</name>
    <dbReference type="NCBI Taxonomy" id="329879"/>
    <lineage>
        <taxon>Eukaryota</taxon>
        <taxon>Fungi</taxon>
        <taxon>Dikarya</taxon>
        <taxon>Ascomycota</taxon>
        <taxon>Pezizomycotina</taxon>
        <taxon>Dothideomycetes</taxon>
        <taxon>Dothideomycetes incertae sedis</taxon>
        <taxon>Cryomyces</taxon>
    </lineage>
</organism>
<feature type="non-terminal residue" evidence="5">
    <location>
        <position position="142"/>
    </location>
</feature>
<dbReference type="PANTHER" id="PTHR11564:SF5">
    <property type="entry name" value="SIGNAL RECOGNITION PARTICLE SUBUNIT SRP54"/>
    <property type="match status" value="1"/>
</dbReference>
<keyword evidence="2" id="KW-0547">Nucleotide-binding</keyword>
<dbReference type="PANTHER" id="PTHR11564">
    <property type="entry name" value="SIGNAL RECOGNITION PARTICLE 54K PROTEIN SRP54"/>
    <property type="match status" value="1"/>
</dbReference>
<dbReference type="GO" id="GO:0016787">
    <property type="term" value="F:hydrolase activity"/>
    <property type="evidence" value="ECO:0007669"/>
    <property type="project" value="UniProtKB-KW"/>
</dbReference>
<dbReference type="InterPro" id="IPR013822">
    <property type="entry name" value="Signal_recog_particl_SRP54_hlx"/>
</dbReference>
<dbReference type="InterPro" id="IPR042101">
    <property type="entry name" value="SRP54_N_sf"/>
</dbReference>
<evidence type="ECO:0000256" key="1">
    <source>
        <dbReference type="ARBA" id="ARBA00004496"/>
    </source>
</evidence>
<dbReference type="Pfam" id="PF02881">
    <property type="entry name" value="SRP54_N"/>
    <property type="match status" value="1"/>
</dbReference>
<keyword evidence="6" id="KW-1185">Reference proteome</keyword>
<feature type="domain" description="Signal recognition particle SRP54 helical bundle" evidence="4">
    <location>
        <begin position="2"/>
        <end position="87"/>
    </location>
</feature>
<evidence type="ECO:0000256" key="2">
    <source>
        <dbReference type="ARBA" id="ARBA00022741"/>
    </source>
</evidence>
<dbReference type="SUPFAM" id="SSF47364">
    <property type="entry name" value="Domain of the SRP/SRP receptor G-proteins"/>
    <property type="match status" value="1"/>
</dbReference>
<dbReference type="InterPro" id="IPR000897">
    <property type="entry name" value="SRP54_GTPase_dom"/>
</dbReference>
<dbReference type="Gene3D" id="3.40.50.300">
    <property type="entry name" value="P-loop containing nucleotide triphosphate hydrolases"/>
    <property type="match status" value="1"/>
</dbReference>
<sequence length="142" mass="15579">MVLQDLGRRINAAVNDLTRSPNLDEKAFDGMVKEISNALVEADVNIKLVAGLRSSIKKTVNFKELAPGVNKKRLIQKAVFDELVKLVDPHATPFNPKKGKSNVIMFVGLQGSGKTTTCTKLARWYSARGFKACLVCADTFRA</sequence>
<gene>
    <name evidence="5" type="primary">SRP54_2</name>
    <name evidence="5" type="ORF">LTR16_006257</name>
</gene>
<dbReference type="Pfam" id="PF00448">
    <property type="entry name" value="SRP54"/>
    <property type="match status" value="1"/>
</dbReference>
<comment type="caution">
    <text evidence="5">The sequence shown here is derived from an EMBL/GenBank/DDBJ whole genome shotgun (WGS) entry which is preliminary data.</text>
</comment>
<evidence type="ECO:0000259" key="4">
    <source>
        <dbReference type="SMART" id="SM00963"/>
    </source>
</evidence>
<evidence type="ECO:0000313" key="5">
    <source>
        <dbReference type="EMBL" id="KAK5199422.1"/>
    </source>
</evidence>
<accession>A0ABR0LLW1</accession>
<protein>
    <submittedName>
        <fullName evidence="5">Signal recognition particle</fullName>
        <ecNumber evidence="5">3.6.5.4</ecNumber>
    </submittedName>
</protein>
<dbReference type="InterPro" id="IPR036225">
    <property type="entry name" value="SRP/SRP_N"/>
</dbReference>
<comment type="subcellular location">
    <subcellularLocation>
        <location evidence="1">Cytoplasm</location>
    </subcellularLocation>
</comment>
<reference evidence="5 6" key="1">
    <citation type="submission" date="2023-08" db="EMBL/GenBank/DDBJ databases">
        <title>Black Yeasts Isolated from many extreme environments.</title>
        <authorList>
            <person name="Coleine C."/>
            <person name="Stajich J.E."/>
            <person name="Selbmann L."/>
        </authorList>
    </citation>
    <scope>NUCLEOTIDE SEQUENCE [LARGE SCALE GENOMIC DNA]</scope>
    <source>
        <strain evidence="5 6">CCFEE 536</strain>
    </source>
</reference>
<keyword evidence="5" id="KW-0378">Hydrolase</keyword>
<proteinExistence type="predicted"/>
<dbReference type="InterPro" id="IPR022941">
    <property type="entry name" value="SRP54"/>
</dbReference>
<dbReference type="InterPro" id="IPR027417">
    <property type="entry name" value="P-loop_NTPase"/>
</dbReference>
<dbReference type="Gene3D" id="1.20.120.140">
    <property type="entry name" value="Signal recognition particle SRP54, nucleotide-binding domain"/>
    <property type="match status" value="1"/>
</dbReference>
<dbReference type="SMART" id="SM00963">
    <property type="entry name" value="SRP54_N"/>
    <property type="match status" value="1"/>
</dbReference>
<keyword evidence="3" id="KW-0342">GTP-binding</keyword>
<dbReference type="Proteomes" id="UP001357485">
    <property type="component" value="Unassembled WGS sequence"/>
</dbReference>
<dbReference type="EC" id="3.6.5.4" evidence="5"/>
<evidence type="ECO:0000256" key="3">
    <source>
        <dbReference type="ARBA" id="ARBA00023134"/>
    </source>
</evidence>
<evidence type="ECO:0000313" key="6">
    <source>
        <dbReference type="Proteomes" id="UP001357485"/>
    </source>
</evidence>
<name>A0ABR0LLW1_9PEZI</name>
<dbReference type="EMBL" id="JAVRRA010017556">
    <property type="protein sequence ID" value="KAK5199422.1"/>
    <property type="molecule type" value="Genomic_DNA"/>
</dbReference>
<dbReference type="SUPFAM" id="SSF52540">
    <property type="entry name" value="P-loop containing nucleoside triphosphate hydrolases"/>
    <property type="match status" value="1"/>
</dbReference>